<feature type="compositionally biased region" description="Acidic residues" evidence="1">
    <location>
        <begin position="522"/>
        <end position="540"/>
    </location>
</feature>
<evidence type="ECO:0000313" key="3">
    <source>
        <dbReference type="Proteomes" id="UP001222325"/>
    </source>
</evidence>
<feature type="region of interest" description="Disordered" evidence="1">
    <location>
        <begin position="1"/>
        <end position="182"/>
    </location>
</feature>
<feature type="compositionally biased region" description="Acidic residues" evidence="1">
    <location>
        <begin position="360"/>
        <end position="383"/>
    </location>
</feature>
<dbReference type="AlphaFoldDB" id="A0AAD6TX31"/>
<feature type="region of interest" description="Disordered" evidence="1">
    <location>
        <begin position="648"/>
        <end position="679"/>
    </location>
</feature>
<comment type="caution">
    <text evidence="2">The sequence shown here is derived from an EMBL/GenBank/DDBJ whole genome shotgun (WGS) entry which is preliminary data.</text>
</comment>
<keyword evidence="3" id="KW-1185">Reference proteome</keyword>
<feature type="compositionally biased region" description="Low complexity" evidence="1">
    <location>
        <begin position="113"/>
        <end position="133"/>
    </location>
</feature>
<evidence type="ECO:0000256" key="1">
    <source>
        <dbReference type="SAM" id="MobiDB-lite"/>
    </source>
</evidence>
<reference evidence="2" key="1">
    <citation type="submission" date="2023-03" db="EMBL/GenBank/DDBJ databases">
        <title>Massive genome expansion in bonnet fungi (Mycena s.s.) driven by repeated elements and novel gene families across ecological guilds.</title>
        <authorList>
            <consortium name="Lawrence Berkeley National Laboratory"/>
            <person name="Harder C.B."/>
            <person name="Miyauchi S."/>
            <person name="Viragh M."/>
            <person name="Kuo A."/>
            <person name="Thoen E."/>
            <person name="Andreopoulos B."/>
            <person name="Lu D."/>
            <person name="Skrede I."/>
            <person name="Drula E."/>
            <person name="Henrissat B."/>
            <person name="Morin E."/>
            <person name="Kohler A."/>
            <person name="Barry K."/>
            <person name="LaButti K."/>
            <person name="Morin E."/>
            <person name="Salamov A."/>
            <person name="Lipzen A."/>
            <person name="Mereny Z."/>
            <person name="Hegedus B."/>
            <person name="Baldrian P."/>
            <person name="Stursova M."/>
            <person name="Weitz H."/>
            <person name="Taylor A."/>
            <person name="Grigoriev I.V."/>
            <person name="Nagy L.G."/>
            <person name="Martin F."/>
            <person name="Kauserud H."/>
        </authorList>
    </citation>
    <scope>NUCLEOTIDE SEQUENCE</scope>
    <source>
        <strain evidence="2">CBHHK173m</strain>
    </source>
</reference>
<feature type="region of interest" description="Disordered" evidence="1">
    <location>
        <begin position="784"/>
        <end position="878"/>
    </location>
</feature>
<feature type="compositionally biased region" description="Acidic residues" evidence="1">
    <location>
        <begin position="76"/>
        <end position="85"/>
    </location>
</feature>
<dbReference type="Proteomes" id="UP001222325">
    <property type="component" value="Unassembled WGS sequence"/>
</dbReference>
<proteinExistence type="predicted"/>
<feature type="region of interest" description="Disordered" evidence="1">
    <location>
        <begin position="331"/>
        <end position="427"/>
    </location>
</feature>
<feature type="compositionally biased region" description="Pro residues" evidence="1">
    <location>
        <begin position="202"/>
        <end position="216"/>
    </location>
</feature>
<protein>
    <submittedName>
        <fullName evidence="2">Uncharacterized protein</fullName>
    </submittedName>
</protein>
<feature type="compositionally biased region" description="Pro residues" evidence="1">
    <location>
        <begin position="229"/>
        <end position="241"/>
    </location>
</feature>
<accession>A0AAD6TX31</accession>
<feature type="compositionally biased region" description="Low complexity" evidence="1">
    <location>
        <begin position="217"/>
        <end position="228"/>
    </location>
</feature>
<dbReference type="EMBL" id="JARJCN010000044">
    <property type="protein sequence ID" value="KAJ7082645.1"/>
    <property type="molecule type" value="Genomic_DNA"/>
</dbReference>
<feature type="compositionally biased region" description="Basic and acidic residues" evidence="1">
    <location>
        <begin position="753"/>
        <end position="764"/>
    </location>
</feature>
<feature type="compositionally biased region" description="Gly residues" evidence="1">
    <location>
        <begin position="652"/>
        <end position="665"/>
    </location>
</feature>
<feature type="compositionally biased region" description="Acidic residues" evidence="1">
    <location>
        <begin position="810"/>
        <end position="820"/>
    </location>
</feature>
<feature type="region of interest" description="Disordered" evidence="1">
    <location>
        <begin position="522"/>
        <end position="543"/>
    </location>
</feature>
<organism evidence="2 3">
    <name type="scientific">Mycena belliarum</name>
    <dbReference type="NCBI Taxonomy" id="1033014"/>
    <lineage>
        <taxon>Eukaryota</taxon>
        <taxon>Fungi</taxon>
        <taxon>Dikarya</taxon>
        <taxon>Basidiomycota</taxon>
        <taxon>Agaricomycotina</taxon>
        <taxon>Agaricomycetes</taxon>
        <taxon>Agaricomycetidae</taxon>
        <taxon>Agaricales</taxon>
        <taxon>Marasmiineae</taxon>
        <taxon>Mycenaceae</taxon>
        <taxon>Mycena</taxon>
    </lineage>
</organism>
<feature type="compositionally biased region" description="Low complexity" evidence="1">
    <location>
        <begin position="839"/>
        <end position="854"/>
    </location>
</feature>
<feature type="region of interest" description="Disordered" evidence="1">
    <location>
        <begin position="198"/>
        <end position="258"/>
    </location>
</feature>
<evidence type="ECO:0000313" key="2">
    <source>
        <dbReference type="EMBL" id="KAJ7082645.1"/>
    </source>
</evidence>
<name>A0AAD6TX31_9AGAR</name>
<feature type="compositionally biased region" description="Gly residues" evidence="1">
    <location>
        <begin position="821"/>
        <end position="832"/>
    </location>
</feature>
<sequence>MGVVRGEIEVASPLSSPVRERGEMPWEREGRGERERERERESQREREVKVKVEVAEMQMQIEPGEGEDSVDKLEENGPDLMEDGEQQMKAGEKEAELDVEMPLASAPSEEKQTAIATSTPSPSPSTSALQSTAEMAPSQDAGSDIHTRSCPPSPPSPAPVFQVPPRSLSPDDLAPSPFAPPVVPIVLDDVLHAAFNKADIAPGPPVSPDWPLPHAPFPLSSSPSSSPTSPTPPTGFPPSSPASPLSPGTYPAYAASPQSAYPAHTRAVEWAALLERRRKAGEREMAEARAAEERARAFERWRESCGYQPGWGAPPGRGVRVTWVLSAPSDGNAVAGTSASPEPQDVGVGNIPEDVKDADGESEMEVEVEPEQEQEDYVDEDEYGNERTKKRRSRLCIVSRPPSPEPPASGPAFEEAVERERDPLAEPPTDLVYEAPQVLSTYPSPPDSGELGPDPHSRMNTGWGPWKIACRVRVWDVRTRYTPELIRSLVAQEADDYFSARGLPHPDALLFMDEEYYDWELEESASEGEVSGEDEGESFELEQGQGRESFELAHLDQPQQCAESTHCDDADGEIDLGTGMGGVLSSFYVGGNAGSQPLHYSQPPLPLPPPPLASVRVPALRHLFTDIPIAPAEGPARGRGTPVDWTRRAAWGGRGGGEGDGGVGRGTLERRQPQPRPRPHPMYLAMARAAEETAAGYGPIADSGARECGITEEELPPLPRLREPGEPAMLPMRGLKDLVRSMRGGVEEEVTEEERAERERREMREAFEPDEAVWQEFLKSVGVEGAAASGSASGSVGDAMDVDGAAGGDADGDEGDDGEDGGGSGGTSGGVSLGLPPVTSNALSSNPASSTSTSILGAGVGMGRSLRSRASRLPRLLG</sequence>
<feature type="compositionally biased region" description="Basic and acidic residues" evidence="1">
    <location>
        <begin position="18"/>
        <end position="54"/>
    </location>
</feature>
<feature type="compositionally biased region" description="Low complexity" evidence="1">
    <location>
        <begin position="784"/>
        <end position="804"/>
    </location>
</feature>
<gene>
    <name evidence="2" type="ORF">B0H15DRAFT_436016</name>
</gene>
<feature type="region of interest" description="Disordered" evidence="1">
    <location>
        <begin position="740"/>
        <end position="764"/>
    </location>
</feature>
<feature type="compositionally biased region" description="Low complexity" evidence="1">
    <location>
        <begin position="242"/>
        <end position="258"/>
    </location>
</feature>